<dbReference type="KEGG" id="crg:109621013"/>
<accession>K1RAL6</accession>
<dbReference type="AlphaFoldDB" id="K1RAL6"/>
<reference evidence="2" key="1">
    <citation type="journal article" date="2012" name="Nature">
        <title>The oyster genome reveals stress adaptation and complexity of shell formation.</title>
        <authorList>
            <person name="Zhang G."/>
            <person name="Fang X."/>
            <person name="Guo X."/>
            <person name="Li L."/>
            <person name="Luo R."/>
            <person name="Xu F."/>
            <person name="Yang P."/>
            <person name="Zhang L."/>
            <person name="Wang X."/>
            <person name="Qi H."/>
            <person name="Xiong Z."/>
            <person name="Que H."/>
            <person name="Xie Y."/>
            <person name="Holland P.W."/>
            <person name="Paps J."/>
            <person name="Zhu Y."/>
            <person name="Wu F."/>
            <person name="Chen Y."/>
            <person name="Wang J."/>
            <person name="Peng C."/>
            <person name="Meng J."/>
            <person name="Yang L."/>
            <person name="Liu J."/>
            <person name="Wen B."/>
            <person name="Zhang N."/>
            <person name="Huang Z."/>
            <person name="Zhu Q."/>
            <person name="Feng Y."/>
            <person name="Mount A."/>
            <person name="Hedgecock D."/>
            <person name="Xu Z."/>
            <person name="Liu Y."/>
            <person name="Domazet-Loso T."/>
            <person name="Du Y."/>
            <person name="Sun X."/>
            <person name="Zhang S."/>
            <person name="Liu B."/>
            <person name="Cheng P."/>
            <person name="Jiang X."/>
            <person name="Li J."/>
            <person name="Fan D."/>
            <person name="Wang W."/>
            <person name="Fu W."/>
            <person name="Wang T."/>
            <person name="Wang B."/>
            <person name="Zhang J."/>
            <person name="Peng Z."/>
            <person name="Li Y."/>
            <person name="Li N."/>
            <person name="Wang J."/>
            <person name="Chen M."/>
            <person name="He Y."/>
            <person name="Tan F."/>
            <person name="Song X."/>
            <person name="Zheng Q."/>
            <person name="Huang R."/>
            <person name="Yang H."/>
            <person name="Du X."/>
            <person name="Chen L."/>
            <person name="Yang M."/>
            <person name="Gaffney P.M."/>
            <person name="Wang S."/>
            <person name="Luo L."/>
            <person name="She Z."/>
            <person name="Ming Y."/>
            <person name="Huang W."/>
            <person name="Zhang S."/>
            <person name="Huang B."/>
            <person name="Zhang Y."/>
            <person name="Qu T."/>
            <person name="Ni P."/>
            <person name="Miao G."/>
            <person name="Wang J."/>
            <person name="Wang Q."/>
            <person name="Steinberg C.E."/>
            <person name="Wang H."/>
            <person name="Li N."/>
            <person name="Qian L."/>
            <person name="Zhang G."/>
            <person name="Li Y."/>
            <person name="Yang H."/>
            <person name="Liu X."/>
            <person name="Wang J."/>
            <person name="Yin Y."/>
            <person name="Wang J."/>
        </authorList>
    </citation>
    <scope>NUCLEOTIDE SEQUENCE [LARGE SCALE GENOMIC DNA]</scope>
    <source>
        <strain evidence="2">05x7-T-G4-1.051#20</strain>
    </source>
</reference>
<feature type="compositionally biased region" description="Low complexity" evidence="1">
    <location>
        <begin position="119"/>
        <end position="138"/>
    </location>
</feature>
<dbReference type="EMBL" id="JH818237">
    <property type="protein sequence ID" value="EKC42793.1"/>
    <property type="molecule type" value="Genomic_DNA"/>
</dbReference>
<evidence type="ECO:0000256" key="1">
    <source>
        <dbReference type="SAM" id="MobiDB-lite"/>
    </source>
</evidence>
<proteinExistence type="predicted"/>
<protein>
    <submittedName>
        <fullName evidence="2">Uncharacterized protein</fullName>
    </submittedName>
</protein>
<evidence type="ECO:0000313" key="2">
    <source>
        <dbReference type="EMBL" id="EKC42793.1"/>
    </source>
</evidence>
<feature type="region of interest" description="Disordered" evidence="1">
    <location>
        <begin position="119"/>
        <end position="140"/>
    </location>
</feature>
<gene>
    <name evidence="2" type="ORF">CGI_10010347</name>
</gene>
<dbReference type="HOGENOM" id="CLU_847981_0_0_1"/>
<dbReference type="OrthoDB" id="6092908at2759"/>
<sequence>MTINPTLGHLYHDFSISNAYTALDAQELFKTRQRNAREKRQLDEFTRSLNKAQDINLRRLELEEISVRHQLNDINLRSPSLRTGLRQQSLRRSQSFSIASPSTLSSAFQSKCASAAPSRVSYSSSQNSGTSQSSAGSGEFQLNRSKSQMFVRKVNNVTKSLSKLYEKQQRRKIEREILLRNVRKDNEELLQKSRVYFKDSDITHNLEEILGETCNISDETVPQKATDNPAKQDVEYTEQLTRPNINNAIALEKGTNSTLFPMDNLSTEVQPSRSDDFDLSEFKVSSRSSRTIPEVWQLYKNKVSHNDEDVREPLLVTITARYRRTLVD</sequence>
<dbReference type="InParanoid" id="K1RAL6"/>
<name>K1RAL6_MAGGI</name>
<organism evidence="2">
    <name type="scientific">Magallana gigas</name>
    <name type="common">Pacific oyster</name>
    <name type="synonym">Crassostrea gigas</name>
    <dbReference type="NCBI Taxonomy" id="29159"/>
    <lineage>
        <taxon>Eukaryota</taxon>
        <taxon>Metazoa</taxon>
        <taxon>Spiralia</taxon>
        <taxon>Lophotrochozoa</taxon>
        <taxon>Mollusca</taxon>
        <taxon>Bivalvia</taxon>
        <taxon>Autobranchia</taxon>
        <taxon>Pteriomorphia</taxon>
        <taxon>Ostreida</taxon>
        <taxon>Ostreoidea</taxon>
        <taxon>Ostreidae</taxon>
        <taxon>Magallana</taxon>
    </lineage>
</organism>